<comment type="caution">
    <text evidence="5">The sequence shown here is derived from an EMBL/GenBank/DDBJ whole genome shotgun (WGS) entry which is preliminary data.</text>
</comment>
<name>A0A9P7F293_9AGAM</name>
<sequence>MPHNIIGGATGSNCDSVRRILRKVQSGLNSLFTDSRKGAHNAPPVSAASDGHASSTSNTGADPKSAPRDAQLDVSPVSVAPPSDGHTPSTSNTEADPKSALRDAQQGGDSMVPLSGPATTAASVGQGAQGDLDTAGNFQDTYLKPLRIFDDVIGQIADLHPYAKIALGVLTGLVHSVSFSMDGTCIAACSNDCTIQLWDLATGKPVGEPFLGHTEPVTSVSSSPDGTLLATALKDSTIRVWDRATGKTVGEPFLGHTGPVTSASFSSDSTLLATASNDKTIRVWDRATGKTVFSALAPTSRLSIAILIFQRSWY</sequence>
<dbReference type="RefSeq" id="XP_041290804.1">
    <property type="nucleotide sequence ID" value="XM_041444154.1"/>
</dbReference>
<evidence type="ECO:0000313" key="6">
    <source>
        <dbReference type="Proteomes" id="UP000823399"/>
    </source>
</evidence>
<dbReference type="PROSITE" id="PS00678">
    <property type="entry name" value="WD_REPEATS_1"/>
    <property type="match status" value="1"/>
</dbReference>
<dbReference type="OrthoDB" id="674604at2759"/>
<accession>A0A9P7F293</accession>
<dbReference type="PANTHER" id="PTHR19879:SF9">
    <property type="entry name" value="TRANSCRIPTION INITIATION FACTOR TFIID SUBUNIT 5"/>
    <property type="match status" value="1"/>
</dbReference>
<evidence type="ECO:0000256" key="2">
    <source>
        <dbReference type="ARBA" id="ARBA00022737"/>
    </source>
</evidence>
<dbReference type="Pfam" id="PF00400">
    <property type="entry name" value="WD40"/>
    <property type="match status" value="3"/>
</dbReference>
<feature type="repeat" description="WD" evidence="3">
    <location>
        <begin position="210"/>
        <end position="251"/>
    </location>
</feature>
<reference evidence="5" key="1">
    <citation type="journal article" date="2020" name="New Phytol.">
        <title>Comparative genomics reveals dynamic genome evolution in host specialist ectomycorrhizal fungi.</title>
        <authorList>
            <person name="Lofgren L.A."/>
            <person name="Nguyen N.H."/>
            <person name="Vilgalys R."/>
            <person name="Ruytinx J."/>
            <person name="Liao H.L."/>
            <person name="Branco S."/>
            <person name="Kuo A."/>
            <person name="LaButti K."/>
            <person name="Lipzen A."/>
            <person name="Andreopoulos W."/>
            <person name="Pangilinan J."/>
            <person name="Riley R."/>
            <person name="Hundley H."/>
            <person name="Na H."/>
            <person name="Barry K."/>
            <person name="Grigoriev I.V."/>
            <person name="Stajich J.E."/>
            <person name="Kennedy P.G."/>
        </authorList>
    </citation>
    <scope>NUCLEOTIDE SEQUENCE</scope>
    <source>
        <strain evidence="5">FC423</strain>
    </source>
</reference>
<dbReference type="InterPro" id="IPR036322">
    <property type="entry name" value="WD40_repeat_dom_sf"/>
</dbReference>
<dbReference type="Proteomes" id="UP000823399">
    <property type="component" value="Unassembled WGS sequence"/>
</dbReference>
<evidence type="ECO:0000256" key="1">
    <source>
        <dbReference type="ARBA" id="ARBA00022574"/>
    </source>
</evidence>
<evidence type="ECO:0000313" key="5">
    <source>
        <dbReference type="EMBL" id="KAG2104099.1"/>
    </source>
</evidence>
<protein>
    <submittedName>
        <fullName evidence="5">WD40-repeat-containing domain protein</fullName>
    </submittedName>
</protein>
<feature type="repeat" description="WD" evidence="3">
    <location>
        <begin position="253"/>
        <end position="294"/>
    </location>
</feature>
<dbReference type="InterPro" id="IPR001680">
    <property type="entry name" value="WD40_rpt"/>
</dbReference>
<dbReference type="InterPro" id="IPR015943">
    <property type="entry name" value="WD40/YVTN_repeat-like_dom_sf"/>
</dbReference>
<proteinExistence type="predicted"/>
<dbReference type="PANTHER" id="PTHR19879">
    <property type="entry name" value="TRANSCRIPTION INITIATION FACTOR TFIID"/>
    <property type="match status" value="1"/>
</dbReference>
<evidence type="ECO:0000256" key="3">
    <source>
        <dbReference type="PROSITE-ProRule" id="PRU00221"/>
    </source>
</evidence>
<dbReference type="EMBL" id="JABBWM010000042">
    <property type="protein sequence ID" value="KAG2104099.1"/>
    <property type="molecule type" value="Genomic_DNA"/>
</dbReference>
<gene>
    <name evidence="5" type="ORF">F5147DRAFT_838443</name>
</gene>
<feature type="repeat" description="WD" evidence="3">
    <location>
        <begin position="174"/>
        <end position="208"/>
    </location>
</feature>
<dbReference type="PRINTS" id="PR00320">
    <property type="entry name" value="GPROTEINBRPT"/>
</dbReference>
<evidence type="ECO:0000256" key="4">
    <source>
        <dbReference type="SAM" id="MobiDB-lite"/>
    </source>
</evidence>
<dbReference type="SMART" id="SM00320">
    <property type="entry name" value="WD40"/>
    <property type="match status" value="3"/>
</dbReference>
<dbReference type="Gene3D" id="2.130.10.10">
    <property type="entry name" value="YVTN repeat-like/Quinoprotein amine dehydrogenase"/>
    <property type="match status" value="1"/>
</dbReference>
<dbReference type="InterPro" id="IPR019775">
    <property type="entry name" value="WD40_repeat_CS"/>
</dbReference>
<dbReference type="GeneID" id="64706413"/>
<dbReference type="PROSITE" id="PS50082">
    <property type="entry name" value="WD_REPEATS_2"/>
    <property type="match status" value="3"/>
</dbReference>
<dbReference type="SUPFAM" id="SSF50978">
    <property type="entry name" value="WD40 repeat-like"/>
    <property type="match status" value="1"/>
</dbReference>
<organism evidence="5 6">
    <name type="scientific">Suillus discolor</name>
    <dbReference type="NCBI Taxonomy" id="1912936"/>
    <lineage>
        <taxon>Eukaryota</taxon>
        <taxon>Fungi</taxon>
        <taxon>Dikarya</taxon>
        <taxon>Basidiomycota</taxon>
        <taxon>Agaricomycotina</taxon>
        <taxon>Agaricomycetes</taxon>
        <taxon>Agaricomycetidae</taxon>
        <taxon>Boletales</taxon>
        <taxon>Suillineae</taxon>
        <taxon>Suillaceae</taxon>
        <taxon>Suillus</taxon>
    </lineage>
</organism>
<keyword evidence="1 3" id="KW-0853">WD repeat</keyword>
<dbReference type="InterPro" id="IPR020472">
    <property type="entry name" value="WD40_PAC1"/>
</dbReference>
<dbReference type="PROSITE" id="PS50294">
    <property type="entry name" value="WD_REPEATS_REGION"/>
    <property type="match status" value="2"/>
</dbReference>
<keyword evidence="2" id="KW-0677">Repeat</keyword>
<keyword evidence="6" id="KW-1185">Reference proteome</keyword>
<feature type="region of interest" description="Disordered" evidence="4">
    <location>
        <begin position="32"/>
        <end position="128"/>
    </location>
</feature>
<dbReference type="AlphaFoldDB" id="A0A9P7F293"/>